<dbReference type="InterPro" id="IPR013087">
    <property type="entry name" value="Znf_C2H2_type"/>
</dbReference>
<keyword evidence="1" id="KW-0863">Zinc-finger</keyword>
<dbReference type="PROSITE" id="PS00028">
    <property type="entry name" value="ZINC_FINGER_C2H2_1"/>
    <property type="match status" value="1"/>
</dbReference>
<feature type="compositionally biased region" description="Acidic residues" evidence="2">
    <location>
        <begin position="96"/>
        <end position="129"/>
    </location>
</feature>
<name>A0AAV3P2I1_LITER</name>
<evidence type="ECO:0000313" key="6">
    <source>
        <dbReference type="Proteomes" id="UP001454036"/>
    </source>
</evidence>
<feature type="transmembrane region" description="Helical" evidence="3">
    <location>
        <begin position="6"/>
        <end position="29"/>
    </location>
</feature>
<evidence type="ECO:0000256" key="1">
    <source>
        <dbReference type="PROSITE-ProRule" id="PRU00042"/>
    </source>
</evidence>
<keyword evidence="1" id="KW-0479">Metal-binding</keyword>
<keyword evidence="3" id="KW-0472">Membrane</keyword>
<proteinExistence type="predicted"/>
<gene>
    <name evidence="5" type="ORF">LIER_36033</name>
</gene>
<dbReference type="SUPFAM" id="SSF57667">
    <property type="entry name" value="beta-beta-alpha zinc fingers"/>
    <property type="match status" value="1"/>
</dbReference>
<evidence type="ECO:0000256" key="2">
    <source>
        <dbReference type="SAM" id="MobiDB-lite"/>
    </source>
</evidence>
<organism evidence="5 6">
    <name type="scientific">Lithospermum erythrorhizon</name>
    <name type="common">Purple gromwell</name>
    <name type="synonym">Lithospermum officinale var. erythrorhizon</name>
    <dbReference type="NCBI Taxonomy" id="34254"/>
    <lineage>
        <taxon>Eukaryota</taxon>
        <taxon>Viridiplantae</taxon>
        <taxon>Streptophyta</taxon>
        <taxon>Embryophyta</taxon>
        <taxon>Tracheophyta</taxon>
        <taxon>Spermatophyta</taxon>
        <taxon>Magnoliopsida</taxon>
        <taxon>eudicotyledons</taxon>
        <taxon>Gunneridae</taxon>
        <taxon>Pentapetalae</taxon>
        <taxon>asterids</taxon>
        <taxon>lamiids</taxon>
        <taxon>Boraginales</taxon>
        <taxon>Boraginaceae</taxon>
        <taxon>Boraginoideae</taxon>
        <taxon>Lithospermeae</taxon>
        <taxon>Lithospermum</taxon>
    </lineage>
</organism>
<dbReference type="AlphaFoldDB" id="A0AAV3P2I1"/>
<feature type="region of interest" description="Disordered" evidence="2">
    <location>
        <begin position="36"/>
        <end position="226"/>
    </location>
</feature>
<feature type="compositionally biased region" description="Acidic residues" evidence="2">
    <location>
        <begin position="36"/>
        <end position="48"/>
    </location>
</feature>
<dbReference type="InterPro" id="IPR036236">
    <property type="entry name" value="Znf_C2H2_sf"/>
</dbReference>
<feature type="compositionally biased region" description="Basic and acidic residues" evidence="2">
    <location>
        <begin position="57"/>
        <end position="76"/>
    </location>
</feature>
<evidence type="ECO:0000313" key="5">
    <source>
        <dbReference type="EMBL" id="GAA0144891.1"/>
    </source>
</evidence>
<keyword evidence="6" id="KW-1185">Reference proteome</keyword>
<keyword evidence="3" id="KW-1133">Transmembrane helix</keyword>
<protein>
    <recommendedName>
        <fullName evidence="4">C2H2-type domain-containing protein</fullName>
    </recommendedName>
</protein>
<feature type="domain" description="C2H2-type" evidence="4">
    <location>
        <begin position="199"/>
        <end position="226"/>
    </location>
</feature>
<dbReference type="PROSITE" id="PS50157">
    <property type="entry name" value="ZINC_FINGER_C2H2_2"/>
    <property type="match status" value="1"/>
</dbReference>
<evidence type="ECO:0000256" key="3">
    <source>
        <dbReference type="SAM" id="Phobius"/>
    </source>
</evidence>
<sequence>MAAFSYLVFCNLFLFVYVFLDSWPFFILVTGEEFDFGESDEEEEEEDLTFASNNGKPEIKAVKEKPVVAEKAKESKGSAAGMQKVKIVEPTKDEKPEDDDSEDDDSDEDGSSDGDMMDEDDDSDSEDVEETPKKVVSGKKRGAESAIKTPVSQKKAKRVTPQKTDGKSGHVATPHPSKQAGKTPASKADKKTPKSGGVHSCGPCNKGFSSESALQAHTKAKHSAGK</sequence>
<accession>A0AAV3P2I1</accession>
<dbReference type="GO" id="GO:0008270">
    <property type="term" value="F:zinc ion binding"/>
    <property type="evidence" value="ECO:0007669"/>
    <property type="project" value="UniProtKB-KW"/>
</dbReference>
<evidence type="ECO:0000259" key="4">
    <source>
        <dbReference type="PROSITE" id="PS50157"/>
    </source>
</evidence>
<keyword evidence="3" id="KW-0812">Transmembrane</keyword>
<comment type="caution">
    <text evidence="5">The sequence shown here is derived from an EMBL/GenBank/DDBJ whole genome shotgun (WGS) entry which is preliminary data.</text>
</comment>
<dbReference type="EMBL" id="BAABME010016196">
    <property type="protein sequence ID" value="GAA0144891.1"/>
    <property type="molecule type" value="Genomic_DNA"/>
</dbReference>
<reference evidence="5 6" key="1">
    <citation type="submission" date="2024-01" db="EMBL/GenBank/DDBJ databases">
        <title>The complete chloroplast genome sequence of Lithospermum erythrorhizon: insights into the phylogenetic relationship among Boraginaceae species and the maternal lineages of purple gromwells.</title>
        <authorList>
            <person name="Okada T."/>
            <person name="Watanabe K."/>
        </authorList>
    </citation>
    <scope>NUCLEOTIDE SEQUENCE [LARGE SCALE GENOMIC DNA]</scope>
</reference>
<feature type="compositionally biased region" description="Basic and acidic residues" evidence="2">
    <location>
        <begin position="86"/>
        <end position="95"/>
    </location>
</feature>
<keyword evidence="1" id="KW-0862">Zinc</keyword>
<dbReference type="Proteomes" id="UP001454036">
    <property type="component" value="Unassembled WGS sequence"/>
</dbReference>